<keyword evidence="2" id="KW-1185">Reference proteome</keyword>
<dbReference type="KEGG" id="bteq:G4P54_18600"/>
<dbReference type="Proteomes" id="UP000501914">
    <property type="component" value="Chromosome"/>
</dbReference>
<dbReference type="RefSeq" id="WP_016937701.1">
    <property type="nucleotide sequence ID" value="NZ_CP048852.1"/>
</dbReference>
<dbReference type="EMBL" id="CP048852">
    <property type="protein sequence ID" value="QIW81647.1"/>
    <property type="molecule type" value="Genomic_DNA"/>
</dbReference>
<accession>A0A6H0WQ79</accession>
<organism evidence="1 2">
    <name type="scientific">Bacillus tequilensis</name>
    <dbReference type="NCBI Taxonomy" id="227866"/>
    <lineage>
        <taxon>Bacteria</taxon>
        <taxon>Bacillati</taxon>
        <taxon>Bacillota</taxon>
        <taxon>Bacilli</taxon>
        <taxon>Bacillales</taxon>
        <taxon>Bacillaceae</taxon>
        <taxon>Bacillus</taxon>
    </lineage>
</organism>
<proteinExistence type="predicted"/>
<reference evidence="1 2" key="1">
    <citation type="submission" date="2020-02" db="EMBL/GenBank/DDBJ databases">
        <title>Genome sequencing, annotation and comparative genomic analysis of Bacillus tequilensis EA-CB0015, an effective biological control agent against Pseudocercospora fijiensis in banana plants.</title>
        <authorList>
            <person name="Cuellar-Gaviria T.Z."/>
            <person name="Ju K.-S."/>
            <person name="Villegas-Escobar V."/>
        </authorList>
    </citation>
    <scope>NUCLEOTIDE SEQUENCE [LARGE SCALE GENOMIC DNA]</scope>
    <source>
        <strain evidence="1 2">EA-CB0015</strain>
    </source>
</reference>
<protein>
    <submittedName>
        <fullName evidence="1">Cytoplasmic protein</fullName>
    </submittedName>
</protein>
<dbReference type="AlphaFoldDB" id="A0A6H0WQ79"/>
<evidence type="ECO:0000313" key="1">
    <source>
        <dbReference type="EMBL" id="QIW81647.1"/>
    </source>
</evidence>
<sequence length="170" mass="19634">MSSYGKYSDLVEEVIDFIKHGELFKNNNRNLSDITLIEDFEIAQQLAWSQDTDEVEVVWQDVKSNESGQLLGIILSDDHLKTLDEELSNIFNSDDNYSEDFIPMDFWDIAEEVESDLYKCAINRLVNGNKDNLFEKMFQVYKTGGWPCGWKGIYPEGQLVAFIPPKDMND</sequence>
<gene>
    <name evidence="1" type="ORF">G4P54_18600</name>
</gene>
<name>A0A6H0WQ79_9BACI</name>
<dbReference type="GeneID" id="76427406"/>
<evidence type="ECO:0000313" key="2">
    <source>
        <dbReference type="Proteomes" id="UP000501914"/>
    </source>
</evidence>